<feature type="domain" description="N-acetyltransferase" evidence="7">
    <location>
        <begin position="740"/>
        <end position="895"/>
    </location>
</feature>
<comment type="similarity">
    <text evidence="4">In the N-terminal section; belongs to the acetate CoA ligase alpha subunit family.</text>
</comment>
<dbReference type="Gene3D" id="3.40.50.720">
    <property type="entry name" value="NAD(P)-binding Rossmann-like Domain"/>
    <property type="match status" value="1"/>
</dbReference>
<dbReference type="InterPro" id="IPR036291">
    <property type="entry name" value="NAD(P)-bd_dom_sf"/>
</dbReference>
<evidence type="ECO:0000256" key="1">
    <source>
        <dbReference type="ARBA" id="ARBA00022598"/>
    </source>
</evidence>
<dbReference type="Gene3D" id="3.40.630.30">
    <property type="match status" value="1"/>
</dbReference>
<evidence type="ECO:0000256" key="2">
    <source>
        <dbReference type="ARBA" id="ARBA00022741"/>
    </source>
</evidence>
<dbReference type="PANTHER" id="PTHR43334:SF1">
    <property type="entry name" value="3-HYDROXYPROPIONATE--COA LIGASE [ADP-FORMING]"/>
    <property type="match status" value="1"/>
</dbReference>
<dbReference type="InterPro" id="IPR051538">
    <property type="entry name" value="Acyl-CoA_Synth/Transferase"/>
</dbReference>
<dbReference type="RefSeq" id="WP_145352157.1">
    <property type="nucleotide sequence ID" value="NZ_CP036262.1"/>
</dbReference>
<evidence type="ECO:0000256" key="5">
    <source>
        <dbReference type="PROSITE-ProRule" id="PRU00409"/>
    </source>
</evidence>
<dbReference type="InterPro" id="IPR013815">
    <property type="entry name" value="ATP_grasp_subdomain_1"/>
</dbReference>
<dbReference type="PROSITE" id="PS51186">
    <property type="entry name" value="GNAT"/>
    <property type="match status" value="1"/>
</dbReference>
<dbReference type="FunFam" id="3.30.1490.20:FF:000020">
    <property type="entry name" value="Protein lysine acetyltransferase"/>
    <property type="match status" value="1"/>
</dbReference>
<dbReference type="Pfam" id="PF13549">
    <property type="entry name" value="ATP-grasp_5"/>
    <property type="match status" value="1"/>
</dbReference>
<evidence type="ECO:0000256" key="3">
    <source>
        <dbReference type="ARBA" id="ARBA00022840"/>
    </source>
</evidence>
<evidence type="ECO:0000313" key="9">
    <source>
        <dbReference type="Proteomes" id="UP000320672"/>
    </source>
</evidence>
<dbReference type="OrthoDB" id="9807426at2"/>
<dbReference type="EMBL" id="CP036262">
    <property type="protein sequence ID" value="QDS94124.1"/>
    <property type="molecule type" value="Genomic_DNA"/>
</dbReference>
<dbReference type="SUPFAM" id="SSF51735">
    <property type="entry name" value="NAD(P)-binding Rossmann-fold domains"/>
    <property type="match status" value="1"/>
</dbReference>
<dbReference type="InterPro" id="IPR003781">
    <property type="entry name" value="CoA-bd"/>
</dbReference>
<dbReference type="GO" id="GO:0043758">
    <property type="term" value="F:acetate-CoA ligase (ADP-forming) activity"/>
    <property type="evidence" value="ECO:0007669"/>
    <property type="project" value="InterPro"/>
</dbReference>
<dbReference type="GO" id="GO:0016747">
    <property type="term" value="F:acyltransferase activity, transferring groups other than amino-acyl groups"/>
    <property type="evidence" value="ECO:0007669"/>
    <property type="project" value="InterPro"/>
</dbReference>
<dbReference type="SUPFAM" id="SSF56059">
    <property type="entry name" value="Glutathione synthetase ATP-binding domain-like"/>
    <property type="match status" value="1"/>
</dbReference>
<dbReference type="EC" id="6.2.1.5" evidence="8"/>
<dbReference type="InterPro" id="IPR043938">
    <property type="entry name" value="Ligase_CoA_dom"/>
</dbReference>
<dbReference type="InterPro" id="IPR032875">
    <property type="entry name" value="Succ_CoA_lig_flav_dom"/>
</dbReference>
<organism evidence="8 9">
    <name type="scientific">Roseimaritima multifibrata</name>
    <dbReference type="NCBI Taxonomy" id="1930274"/>
    <lineage>
        <taxon>Bacteria</taxon>
        <taxon>Pseudomonadati</taxon>
        <taxon>Planctomycetota</taxon>
        <taxon>Planctomycetia</taxon>
        <taxon>Pirellulales</taxon>
        <taxon>Pirellulaceae</taxon>
        <taxon>Roseimaritima</taxon>
    </lineage>
</organism>
<dbReference type="Pfam" id="PF13607">
    <property type="entry name" value="Succ_CoA_lig"/>
    <property type="match status" value="1"/>
</dbReference>
<dbReference type="Pfam" id="PF19045">
    <property type="entry name" value="Ligase_CoA_2"/>
    <property type="match status" value="1"/>
</dbReference>
<dbReference type="InterPro" id="IPR000182">
    <property type="entry name" value="GNAT_dom"/>
</dbReference>
<dbReference type="CDD" id="cd04301">
    <property type="entry name" value="NAT_SF"/>
    <property type="match status" value="1"/>
</dbReference>
<dbReference type="Pfam" id="PF00583">
    <property type="entry name" value="Acetyltransf_1"/>
    <property type="match status" value="1"/>
</dbReference>
<dbReference type="GO" id="GO:0046872">
    <property type="term" value="F:metal ion binding"/>
    <property type="evidence" value="ECO:0007669"/>
    <property type="project" value="InterPro"/>
</dbReference>
<dbReference type="Proteomes" id="UP000320672">
    <property type="component" value="Chromosome"/>
</dbReference>
<accession>A0A517MGW5</accession>
<dbReference type="AlphaFoldDB" id="A0A517MGW5"/>
<sequence>MPIRNLDKIFAPKSVAVIGASKRPSSVGNTVLLNLVDGGFTGAVYAVNSKYTEINGVACFGAVSEIPDPVDLAVICTPAATVPDIVRQCGEAGIRGLVILSAGFREASKEGAALEEEIRGMARQFAGLRIIGPNCLGVMAPHHSLNASFASDSPIKGRVAFISQSGALCTAVLDWAIQENVGFSNFVSVGNMLDVGIADLIDYFATDGYTESIILYMESISKGRGFMSAARAFSREKPIIAYKAGRFAQSAKAAASHTGAMAGVDSVYEAAMARAGIVRVFDVDDLFDCAELLARKKLPSGPRLAIITNAGGPGVMATDALLERHGVLTELSSATIAKLNKKLPAAWSHGNPVDVIGDAPPERFSAAVEIVLGAEEVDGVLVVLSPQAMTDPTGAAKAVIEAAKLSRKPLIAAWMGGGKVREGIKLLNDEGIPTYSSPEKAIRAFMHLVSYARNRETLYETPREVPIEFALDRDKLRAVFDTILSEGNDILSETASKALLEAYEIPVTQTYIARTAEDAVHYAARVGYPVALKIHSPDITHKTDVGGVELNLMDADAVTEAFEGILKRAKQHRPSAHLEGVTVQHMLVAPDGRELIIGAKRDPVFGAVLLVGAGGTNAELFHDSALELPPLSENLARRMLESLQLWPLLEGYRGRPGVNLDRLVEVLMRLSYLVADFPEIVELDVNPLLATPEGAVALDARIVLDHQAVLHPPRAYSHLAIRPYPVEFSKQTKLKDGTEVLLRPIKPEDEPMWHELVASCSPESLHLRFRYMFKATTHQMATRFCFLDYDREIAIVAETEEDGQRKLIGVGRLVADADHREAEYAIIVSDPWQGKGVGSMLTDHCLEICDSWGIQSVIAETAPQNERMIHMFSHRDFDIDRSHARDSVVARKKLAVQK</sequence>
<evidence type="ECO:0000259" key="6">
    <source>
        <dbReference type="PROSITE" id="PS50975"/>
    </source>
</evidence>
<evidence type="ECO:0000259" key="7">
    <source>
        <dbReference type="PROSITE" id="PS51186"/>
    </source>
</evidence>
<dbReference type="GO" id="GO:0005524">
    <property type="term" value="F:ATP binding"/>
    <property type="evidence" value="ECO:0007669"/>
    <property type="project" value="UniProtKB-UniRule"/>
</dbReference>
<gene>
    <name evidence="8" type="primary">sucD_1</name>
    <name evidence="8" type="ORF">FF011L_29020</name>
</gene>
<keyword evidence="3 5" id="KW-0067">ATP-binding</keyword>
<dbReference type="SMART" id="SM00881">
    <property type="entry name" value="CoA_binding"/>
    <property type="match status" value="1"/>
</dbReference>
<keyword evidence="1 8" id="KW-0436">Ligase</keyword>
<dbReference type="KEGG" id="rml:FF011L_29020"/>
<proteinExistence type="inferred from homology"/>
<dbReference type="GO" id="GO:0004775">
    <property type="term" value="F:succinate-CoA ligase (ADP-forming) activity"/>
    <property type="evidence" value="ECO:0007669"/>
    <property type="project" value="UniProtKB-EC"/>
</dbReference>
<dbReference type="SUPFAM" id="SSF55729">
    <property type="entry name" value="Acyl-CoA N-acyltransferases (Nat)"/>
    <property type="match status" value="1"/>
</dbReference>
<dbReference type="PROSITE" id="PS50975">
    <property type="entry name" value="ATP_GRASP"/>
    <property type="match status" value="1"/>
</dbReference>
<dbReference type="Gene3D" id="3.30.470.20">
    <property type="entry name" value="ATP-grasp fold, B domain"/>
    <property type="match status" value="1"/>
</dbReference>
<reference evidence="8 9" key="1">
    <citation type="submission" date="2019-02" db="EMBL/GenBank/DDBJ databases">
        <title>Deep-cultivation of Planctomycetes and their phenomic and genomic characterization uncovers novel biology.</title>
        <authorList>
            <person name="Wiegand S."/>
            <person name="Jogler M."/>
            <person name="Boedeker C."/>
            <person name="Pinto D."/>
            <person name="Vollmers J."/>
            <person name="Rivas-Marin E."/>
            <person name="Kohn T."/>
            <person name="Peeters S.H."/>
            <person name="Heuer A."/>
            <person name="Rast P."/>
            <person name="Oberbeckmann S."/>
            <person name="Bunk B."/>
            <person name="Jeske O."/>
            <person name="Meyerdierks A."/>
            <person name="Storesund J.E."/>
            <person name="Kallscheuer N."/>
            <person name="Luecker S."/>
            <person name="Lage O.M."/>
            <person name="Pohl T."/>
            <person name="Merkel B.J."/>
            <person name="Hornburger P."/>
            <person name="Mueller R.-W."/>
            <person name="Bruemmer F."/>
            <person name="Labrenz M."/>
            <person name="Spormann A.M."/>
            <person name="Op den Camp H."/>
            <person name="Overmann J."/>
            <person name="Amann R."/>
            <person name="Jetten M.S.M."/>
            <person name="Mascher T."/>
            <person name="Medema M.H."/>
            <person name="Devos D.P."/>
            <person name="Kaster A.-K."/>
            <person name="Ovreas L."/>
            <person name="Rohde M."/>
            <person name="Galperin M.Y."/>
            <person name="Jogler C."/>
        </authorList>
    </citation>
    <scope>NUCLEOTIDE SEQUENCE [LARGE SCALE GENOMIC DNA]</scope>
    <source>
        <strain evidence="8 9">FF011L</strain>
    </source>
</reference>
<name>A0A517MGW5_9BACT</name>
<evidence type="ECO:0000313" key="8">
    <source>
        <dbReference type="EMBL" id="QDS94124.1"/>
    </source>
</evidence>
<keyword evidence="2 5" id="KW-0547">Nucleotide-binding</keyword>
<dbReference type="InterPro" id="IPR016181">
    <property type="entry name" value="Acyl_CoA_acyltransferase"/>
</dbReference>
<dbReference type="SUPFAM" id="SSF52210">
    <property type="entry name" value="Succinyl-CoA synthetase domains"/>
    <property type="match status" value="2"/>
</dbReference>
<dbReference type="InterPro" id="IPR016102">
    <property type="entry name" value="Succinyl-CoA_synth-like"/>
</dbReference>
<dbReference type="Gene3D" id="3.30.1490.20">
    <property type="entry name" value="ATP-grasp fold, A domain"/>
    <property type="match status" value="1"/>
</dbReference>
<evidence type="ECO:0000256" key="4">
    <source>
        <dbReference type="ARBA" id="ARBA00060888"/>
    </source>
</evidence>
<dbReference type="InterPro" id="IPR011761">
    <property type="entry name" value="ATP-grasp"/>
</dbReference>
<dbReference type="Gene3D" id="3.40.50.261">
    <property type="entry name" value="Succinyl-CoA synthetase domains"/>
    <property type="match status" value="2"/>
</dbReference>
<dbReference type="Pfam" id="PF13380">
    <property type="entry name" value="CoA_binding_2"/>
    <property type="match status" value="1"/>
</dbReference>
<dbReference type="PANTHER" id="PTHR43334">
    <property type="entry name" value="ACETATE--COA LIGASE [ADP-FORMING]"/>
    <property type="match status" value="1"/>
</dbReference>
<feature type="domain" description="ATP-grasp" evidence="6">
    <location>
        <begin position="497"/>
        <end position="533"/>
    </location>
</feature>
<protein>
    <submittedName>
        <fullName evidence="8">Succinyl-CoA ligase [ADP-forming] subunit alpha</fullName>
        <ecNumber evidence="8">6.2.1.5</ecNumber>
    </submittedName>
</protein>
<keyword evidence="9" id="KW-1185">Reference proteome</keyword>